<comment type="caution">
    <text evidence="1">The sequence shown here is derived from an EMBL/GenBank/DDBJ whole genome shotgun (WGS) entry which is preliminary data.</text>
</comment>
<gene>
    <name evidence="1" type="ORF">F4V73_10850</name>
</gene>
<dbReference type="OrthoDB" id="6460068at2"/>
<evidence type="ECO:0000313" key="1">
    <source>
        <dbReference type="EMBL" id="KAA8715463.1"/>
    </source>
</evidence>
<dbReference type="EMBL" id="VXKB01000002">
    <property type="protein sequence ID" value="KAA8715463.1"/>
    <property type="molecule type" value="Genomic_DNA"/>
</dbReference>
<name>A0A5M9R4H6_9GAMM</name>
<dbReference type="RefSeq" id="WP_067366504.1">
    <property type="nucleotide sequence ID" value="NZ_BAAAFS010000002.1"/>
</dbReference>
<sequence>MTNLTPEEKMYVDNLAMQRMDNMNSDEFLVHQLDEKIHGLAAHLKAYFEERLTFHKQNIG</sequence>
<organism evidence="1 2">
    <name type="scientific">Morganella psychrotolerans</name>
    <dbReference type="NCBI Taxonomy" id="368603"/>
    <lineage>
        <taxon>Bacteria</taxon>
        <taxon>Pseudomonadati</taxon>
        <taxon>Pseudomonadota</taxon>
        <taxon>Gammaproteobacteria</taxon>
        <taxon>Enterobacterales</taxon>
        <taxon>Morganellaceae</taxon>
        <taxon>Morganella</taxon>
    </lineage>
</organism>
<accession>A0A5M9R4H6</accession>
<dbReference type="AlphaFoldDB" id="A0A5M9R4H6"/>
<protein>
    <submittedName>
        <fullName evidence="1">Uncharacterized protein</fullName>
    </submittedName>
</protein>
<reference evidence="1 2" key="1">
    <citation type="submission" date="2019-09" db="EMBL/GenBank/DDBJ databases">
        <title>Draft genome sequence of various Type strains from the CCUG.</title>
        <authorList>
            <person name="Pineiro-Iglesias B."/>
            <person name="Tunovic T."/>
            <person name="Unosson C."/>
            <person name="Inganas E."/>
            <person name="Ohlen M."/>
            <person name="Cardew S."/>
            <person name="Jensie-Markopoulos S."/>
            <person name="Salva-Serra F."/>
            <person name="Jaen-Luchoro D."/>
            <person name="Karlsson R."/>
            <person name="Svensson-Stadler L."/>
            <person name="Chun J."/>
            <person name="Moore E."/>
        </authorList>
    </citation>
    <scope>NUCLEOTIDE SEQUENCE [LARGE SCALE GENOMIC DNA]</scope>
    <source>
        <strain evidence="1 2">CCUG 53682T</strain>
    </source>
</reference>
<evidence type="ECO:0000313" key="2">
    <source>
        <dbReference type="Proteomes" id="UP000322181"/>
    </source>
</evidence>
<dbReference type="Proteomes" id="UP000322181">
    <property type="component" value="Unassembled WGS sequence"/>
</dbReference>
<proteinExistence type="predicted"/>